<protein>
    <submittedName>
        <fullName evidence="1">Uncharacterized protein</fullName>
    </submittedName>
</protein>
<sequence>MSAENVHEMGIGKETEDGNRHVADAALALRWDRRGTNVNLFHVCASEIGNERKYPRVQITVRAAPAPTTAGNASLTKCIYTVNNAFELSLCAYVVDTSMGYRGRGPERSTARCGVLVRSVFSSATRVTGRLFLASPAKVTNRAQLCNEVERGWATLANGRFRRVFVKERHPESLSL</sequence>
<keyword evidence="2" id="KW-1185">Reference proteome</keyword>
<evidence type="ECO:0000313" key="1">
    <source>
        <dbReference type="EMBL" id="GBP95157.1"/>
    </source>
</evidence>
<evidence type="ECO:0000313" key="2">
    <source>
        <dbReference type="Proteomes" id="UP000299102"/>
    </source>
</evidence>
<reference evidence="1 2" key="1">
    <citation type="journal article" date="2019" name="Commun. Biol.">
        <title>The bagworm genome reveals a unique fibroin gene that provides high tensile strength.</title>
        <authorList>
            <person name="Kono N."/>
            <person name="Nakamura H."/>
            <person name="Ohtoshi R."/>
            <person name="Tomita M."/>
            <person name="Numata K."/>
            <person name="Arakawa K."/>
        </authorList>
    </citation>
    <scope>NUCLEOTIDE SEQUENCE [LARGE SCALE GENOMIC DNA]</scope>
</reference>
<name>A0A4C2A8E5_EUMVA</name>
<dbReference type="EMBL" id="BGZK01002591">
    <property type="protein sequence ID" value="GBP95157.1"/>
    <property type="molecule type" value="Genomic_DNA"/>
</dbReference>
<proteinExistence type="predicted"/>
<dbReference type="AlphaFoldDB" id="A0A4C2A8E5"/>
<gene>
    <name evidence="1" type="ORF">EVAR_70383_1</name>
</gene>
<dbReference type="Proteomes" id="UP000299102">
    <property type="component" value="Unassembled WGS sequence"/>
</dbReference>
<accession>A0A4C2A8E5</accession>
<organism evidence="1 2">
    <name type="scientific">Eumeta variegata</name>
    <name type="common">Bagworm moth</name>
    <name type="synonym">Eumeta japonica</name>
    <dbReference type="NCBI Taxonomy" id="151549"/>
    <lineage>
        <taxon>Eukaryota</taxon>
        <taxon>Metazoa</taxon>
        <taxon>Ecdysozoa</taxon>
        <taxon>Arthropoda</taxon>
        <taxon>Hexapoda</taxon>
        <taxon>Insecta</taxon>
        <taxon>Pterygota</taxon>
        <taxon>Neoptera</taxon>
        <taxon>Endopterygota</taxon>
        <taxon>Lepidoptera</taxon>
        <taxon>Glossata</taxon>
        <taxon>Ditrysia</taxon>
        <taxon>Tineoidea</taxon>
        <taxon>Psychidae</taxon>
        <taxon>Oiketicinae</taxon>
        <taxon>Eumeta</taxon>
    </lineage>
</organism>
<comment type="caution">
    <text evidence="1">The sequence shown here is derived from an EMBL/GenBank/DDBJ whole genome shotgun (WGS) entry which is preliminary data.</text>
</comment>